<dbReference type="InterPro" id="IPR001128">
    <property type="entry name" value="Cyt_P450"/>
</dbReference>
<dbReference type="Proteomes" id="UP000812031">
    <property type="component" value="Unassembled WGS sequence"/>
</dbReference>
<dbReference type="InterPro" id="IPR017972">
    <property type="entry name" value="Cyt_P450_CS"/>
</dbReference>
<protein>
    <submittedName>
        <fullName evidence="3">Cytochrome P450</fullName>
    </submittedName>
</protein>
<name>A0ABS6XTX5_9FLAO</name>
<dbReference type="PANTHER" id="PTHR46696">
    <property type="entry name" value="P450, PUTATIVE (EUROFUNG)-RELATED"/>
    <property type="match status" value="1"/>
</dbReference>
<keyword evidence="2" id="KW-0560">Oxidoreductase</keyword>
<reference evidence="3 4" key="1">
    <citation type="submission" date="2021-07" db="EMBL/GenBank/DDBJ databases">
        <title>Flavobacterium sp. nov. isolated from sediment on the Taihu Lake.</title>
        <authorList>
            <person name="Qu J.-H."/>
        </authorList>
    </citation>
    <scope>NUCLEOTIDE SEQUENCE [LARGE SCALE GENOMIC DNA]</scope>
    <source>
        <strain evidence="3 4">NAS39</strain>
    </source>
</reference>
<evidence type="ECO:0000313" key="4">
    <source>
        <dbReference type="Proteomes" id="UP000812031"/>
    </source>
</evidence>
<dbReference type="EMBL" id="JAHWYN010000004">
    <property type="protein sequence ID" value="MBW4360133.1"/>
    <property type="molecule type" value="Genomic_DNA"/>
</dbReference>
<proteinExistence type="inferred from homology"/>
<evidence type="ECO:0000256" key="1">
    <source>
        <dbReference type="ARBA" id="ARBA00010617"/>
    </source>
</evidence>
<keyword evidence="2" id="KW-0503">Monooxygenase</keyword>
<accession>A0ABS6XTX5</accession>
<keyword evidence="2" id="KW-0408">Iron</keyword>
<dbReference type="PROSITE" id="PS00086">
    <property type="entry name" value="CYTOCHROME_P450"/>
    <property type="match status" value="1"/>
</dbReference>
<dbReference type="RefSeq" id="WP_219316638.1">
    <property type="nucleotide sequence ID" value="NZ_JAHWYN010000004.1"/>
</dbReference>
<gene>
    <name evidence="3" type="ORF">KZH69_06505</name>
</gene>
<organism evidence="3 4">
    <name type="scientific">Flavobacterium taihuense</name>
    <dbReference type="NCBI Taxonomy" id="2857508"/>
    <lineage>
        <taxon>Bacteria</taxon>
        <taxon>Pseudomonadati</taxon>
        <taxon>Bacteroidota</taxon>
        <taxon>Flavobacteriia</taxon>
        <taxon>Flavobacteriales</taxon>
        <taxon>Flavobacteriaceae</taxon>
        <taxon>Flavobacterium</taxon>
    </lineage>
</organism>
<keyword evidence="2" id="KW-0349">Heme</keyword>
<dbReference type="Pfam" id="PF00067">
    <property type="entry name" value="p450"/>
    <property type="match status" value="1"/>
</dbReference>
<comment type="caution">
    <text evidence="3">The sequence shown here is derived from an EMBL/GenBank/DDBJ whole genome shotgun (WGS) entry which is preliminary data.</text>
</comment>
<keyword evidence="2" id="KW-0479">Metal-binding</keyword>
<evidence type="ECO:0000313" key="3">
    <source>
        <dbReference type="EMBL" id="MBW4360133.1"/>
    </source>
</evidence>
<dbReference type="PANTHER" id="PTHR46696:SF1">
    <property type="entry name" value="CYTOCHROME P450 YJIB-RELATED"/>
    <property type="match status" value="1"/>
</dbReference>
<comment type="similarity">
    <text evidence="1 2">Belongs to the cytochrome P450 family.</text>
</comment>
<evidence type="ECO:0000256" key="2">
    <source>
        <dbReference type="RuleBase" id="RU000461"/>
    </source>
</evidence>
<keyword evidence="4" id="KW-1185">Reference proteome</keyword>
<sequence>MTTTLFLQSEIQDPYSLYQKMLYQNPIYWDEENELWALYSYDGCVTILNSSVAYIPEINPDNEQGLNSSALQIALQLARLSNGIHHDIAREVAMFLFSNMNVMTTNKILKELLKKGENGPALDWVNSVCKQLPVVVVLKSFDFNDKDSLFITENIEQLTKIMIPNKTQEQIEFINRIAKKIYSLVEKQLINSGLGNSLVDILSKKHQIGAEKVMSLLVSNLIGLLIQSYDAGRGLLSNALLQILNKDLAHLELSNESDWIQRIVIETLRFDPPIHTTRRVAVEDIVLNKVVVKKGDKILLVLASANRDANQFLNPQVFDTNRNNNGSHLTFGIGGHECLAKHFSVRLATDVLQYLFEKHKSIALLDDKIEYESLSNARLPKNILISIE</sequence>